<feature type="compositionally biased region" description="Basic and acidic residues" evidence="1">
    <location>
        <begin position="1263"/>
        <end position="1286"/>
    </location>
</feature>
<feature type="region of interest" description="Disordered" evidence="1">
    <location>
        <begin position="1119"/>
        <end position="1170"/>
    </location>
</feature>
<dbReference type="Proteomes" id="UP000559256">
    <property type="component" value="Unassembled WGS sequence"/>
</dbReference>
<feature type="region of interest" description="Disordered" evidence="1">
    <location>
        <begin position="52"/>
        <end position="111"/>
    </location>
</feature>
<feature type="compositionally biased region" description="Low complexity" evidence="1">
    <location>
        <begin position="85"/>
        <end position="111"/>
    </location>
</feature>
<organism evidence="2 3">
    <name type="scientific">Tetrapyrgos nigripes</name>
    <dbReference type="NCBI Taxonomy" id="182062"/>
    <lineage>
        <taxon>Eukaryota</taxon>
        <taxon>Fungi</taxon>
        <taxon>Dikarya</taxon>
        <taxon>Basidiomycota</taxon>
        <taxon>Agaricomycotina</taxon>
        <taxon>Agaricomycetes</taxon>
        <taxon>Agaricomycetidae</taxon>
        <taxon>Agaricales</taxon>
        <taxon>Marasmiineae</taxon>
        <taxon>Marasmiaceae</taxon>
        <taxon>Tetrapyrgos</taxon>
    </lineage>
</organism>
<evidence type="ECO:0000256" key="1">
    <source>
        <dbReference type="SAM" id="MobiDB-lite"/>
    </source>
</evidence>
<feature type="region of interest" description="Disordered" evidence="1">
    <location>
        <begin position="1210"/>
        <end position="1286"/>
    </location>
</feature>
<protein>
    <submittedName>
        <fullName evidence="2">Uncharacterized protein</fullName>
    </submittedName>
</protein>
<dbReference type="OrthoDB" id="3048541at2759"/>
<reference evidence="2 3" key="1">
    <citation type="journal article" date="2020" name="ISME J.">
        <title>Uncovering the hidden diversity of litter-decomposition mechanisms in mushroom-forming fungi.</title>
        <authorList>
            <person name="Floudas D."/>
            <person name="Bentzer J."/>
            <person name="Ahren D."/>
            <person name="Johansson T."/>
            <person name="Persson P."/>
            <person name="Tunlid A."/>
        </authorList>
    </citation>
    <scope>NUCLEOTIDE SEQUENCE [LARGE SCALE GENOMIC DNA]</scope>
    <source>
        <strain evidence="2 3">CBS 291.85</strain>
    </source>
</reference>
<gene>
    <name evidence="2" type="ORF">D9758_015582</name>
</gene>
<feature type="compositionally biased region" description="Acidic residues" evidence="1">
    <location>
        <begin position="1147"/>
        <end position="1170"/>
    </location>
</feature>
<dbReference type="EMBL" id="JAACJM010000183">
    <property type="protein sequence ID" value="KAF5339658.1"/>
    <property type="molecule type" value="Genomic_DNA"/>
</dbReference>
<feature type="compositionally biased region" description="Polar residues" evidence="1">
    <location>
        <begin position="1243"/>
        <end position="1262"/>
    </location>
</feature>
<keyword evidence="3" id="KW-1185">Reference proteome</keyword>
<name>A0A8H5FKF7_9AGAR</name>
<comment type="caution">
    <text evidence="2">The sequence shown here is derived from an EMBL/GenBank/DDBJ whole genome shotgun (WGS) entry which is preliminary data.</text>
</comment>
<sequence>MIDSDEELPPQESIPIINGIAKCPWCDTDVSVGAAGIANLYKKHLKKGRCNNQCQKEKEKRRPRQKGPLFAWMKPKPKANPSTVSAPLPIPSSSNPSNSSSPIPAITPPIATSSPEPPYLAVLKDYTARLSLDVPEATETDYLASFCNPEHLFGQRDVDVREMWEEGVNRKMHVFQGLTVGQMAALIRRGPMGVQAFYSFVKYFVEKGVDPVLFELRVECLIEAMRPRLVPEAPQSPHSHTPTSDTMIDLTTEVDEHTRHLCEGYTLTFAAGKSPYTHYPFAMHHHHTLPWRPFVNNNDQLTIRSRECTIYTPGDHSACTSCQRLEKNDILIRIMERAEEGVEESTMSSYYAHVHWVEKVDRKNRQINTLKLRGLNNSRLLDGRASALDRYKSFVRGLKDGRVEHVDRLIRVGLKRQLGIGGLIDLYERAAVGAYHPRSYAEKDYLKGLVNLRLGGVRMAHFAHRAEGLPSVSTLRAHSTTKPLVPSSSSVSQTEIQQNVEIVLNPRELDFVRSQTKEKIVHANLQIDELAVERRMRYSNQLNKFLGACREHGKLVSLDFNSMEELDELYRAIDGGEVHEAHEATVGAVGIFTSNKRLYNCRPVLISGTCKREDAPEHAKVIRTLLDAVRSKKSLIGLRIVSVASDGFPELQSLFDELDADVRNVDILKPLGELLVNRKLDEDDNEDGDMVPIQAEPTDADASPAVDVFGEDSGIRQFEDTAADEEENEDIPERRFSTKLDIGDGKMVNKSRLLSTYARVRRQDPTSTDRKRRVIQMSRFSTSIVTPHVPNIIDSSTGMEGPSLMVSEPIASILSCEDQFFLCIGEVIDIHTRNGPVDDIFVDDLLEEGVTVQYQLLHIKPATEENDPTRQNDWRSSPATHIHPVCFDIPGHLVQPLNPMLVTPDDPAQKSFYLFRSDVLRALAETLLNKLAELGEGRAHKIPKTPRSQFFPYWTTGGEAAFLCEHDGIGHGDIEGYFTCPSCTDPVVYLDSSKPQAILKHIGAHVLNAPSTLCSSEPCCFCLSSSPQCQIYLNKKGGISRKLTRCPVFESFKGFSYAAASKSTKSNPCTNVPVKCEACARINANSPAVCKYNLEEHYKKRHPNTDSSGIAIISRSERQAMEGRLQRSQEGHATRMTYRWHSTTDLQEGDDGNYENDGGDGEDEGDDLDDEELEDIPEEGEEGRKDTDFDSLEDDDIDRILLSDALLFQVPNPRSNSSPSSNPMPIQTVEEGPMTAEDASNLEGCSSVSRGSNELESSTTYQGDKRAISDAHIDGHSHRVEVRQYL</sequence>
<evidence type="ECO:0000313" key="2">
    <source>
        <dbReference type="EMBL" id="KAF5339658.1"/>
    </source>
</evidence>
<feature type="compositionally biased region" description="Low complexity" evidence="1">
    <location>
        <begin position="1211"/>
        <end position="1225"/>
    </location>
</feature>
<evidence type="ECO:0000313" key="3">
    <source>
        <dbReference type="Proteomes" id="UP000559256"/>
    </source>
</evidence>
<proteinExistence type="predicted"/>
<accession>A0A8H5FKF7</accession>
<feature type="compositionally biased region" description="Basic and acidic residues" evidence="1">
    <location>
        <begin position="1119"/>
        <end position="1133"/>
    </location>
</feature>